<reference evidence="3" key="1">
    <citation type="journal article" date="2020" name="Stud. Mycol.">
        <title>101 Dothideomycetes genomes: a test case for predicting lifestyles and emergence of pathogens.</title>
        <authorList>
            <person name="Haridas S."/>
            <person name="Albert R."/>
            <person name="Binder M."/>
            <person name="Bloem J."/>
            <person name="Labutti K."/>
            <person name="Salamov A."/>
            <person name="Andreopoulos B."/>
            <person name="Baker S."/>
            <person name="Barry K."/>
            <person name="Bills G."/>
            <person name="Bluhm B."/>
            <person name="Cannon C."/>
            <person name="Castanera R."/>
            <person name="Culley D."/>
            <person name="Daum C."/>
            <person name="Ezra D."/>
            <person name="Gonzalez J."/>
            <person name="Henrissat B."/>
            <person name="Kuo A."/>
            <person name="Liang C."/>
            <person name="Lipzen A."/>
            <person name="Lutzoni F."/>
            <person name="Magnuson J."/>
            <person name="Mondo S."/>
            <person name="Nolan M."/>
            <person name="Ohm R."/>
            <person name="Pangilinan J."/>
            <person name="Park H.-J."/>
            <person name="Ramirez L."/>
            <person name="Alfaro M."/>
            <person name="Sun H."/>
            <person name="Tritt A."/>
            <person name="Yoshinaga Y."/>
            <person name="Zwiers L.-H."/>
            <person name="Turgeon B."/>
            <person name="Goodwin S."/>
            <person name="Spatafora J."/>
            <person name="Crous P."/>
            <person name="Grigoriev I."/>
        </authorList>
    </citation>
    <scope>NUCLEOTIDE SEQUENCE</scope>
    <source>
        <strain evidence="3">CBS 119925</strain>
    </source>
</reference>
<evidence type="ECO:0000256" key="1">
    <source>
        <dbReference type="SAM" id="Coils"/>
    </source>
</evidence>
<protein>
    <submittedName>
        <fullName evidence="3">Uncharacterized protein</fullName>
    </submittedName>
</protein>
<organism evidence="3 4">
    <name type="scientific">Sporormia fimetaria CBS 119925</name>
    <dbReference type="NCBI Taxonomy" id="1340428"/>
    <lineage>
        <taxon>Eukaryota</taxon>
        <taxon>Fungi</taxon>
        <taxon>Dikarya</taxon>
        <taxon>Ascomycota</taxon>
        <taxon>Pezizomycotina</taxon>
        <taxon>Dothideomycetes</taxon>
        <taxon>Pleosporomycetidae</taxon>
        <taxon>Pleosporales</taxon>
        <taxon>Sporormiaceae</taxon>
        <taxon>Sporormia</taxon>
    </lineage>
</organism>
<dbReference type="Proteomes" id="UP000799440">
    <property type="component" value="Unassembled WGS sequence"/>
</dbReference>
<dbReference type="EMBL" id="MU006610">
    <property type="protein sequence ID" value="KAF2742368.1"/>
    <property type="molecule type" value="Genomic_DNA"/>
</dbReference>
<name>A0A6A6UVT6_9PLEO</name>
<feature type="compositionally biased region" description="Polar residues" evidence="2">
    <location>
        <begin position="151"/>
        <end position="173"/>
    </location>
</feature>
<evidence type="ECO:0000313" key="4">
    <source>
        <dbReference type="Proteomes" id="UP000799440"/>
    </source>
</evidence>
<keyword evidence="1" id="KW-0175">Coiled coil</keyword>
<feature type="coiled-coil region" evidence="1">
    <location>
        <begin position="199"/>
        <end position="226"/>
    </location>
</feature>
<evidence type="ECO:0000256" key="2">
    <source>
        <dbReference type="SAM" id="MobiDB-lite"/>
    </source>
</evidence>
<dbReference type="AlphaFoldDB" id="A0A6A6UVT6"/>
<feature type="region of interest" description="Disordered" evidence="2">
    <location>
        <begin position="151"/>
        <end position="190"/>
    </location>
</feature>
<proteinExistence type="predicted"/>
<accession>A0A6A6UVT6</accession>
<evidence type="ECO:0000313" key="3">
    <source>
        <dbReference type="EMBL" id="KAF2742368.1"/>
    </source>
</evidence>
<keyword evidence="4" id="KW-1185">Reference proteome</keyword>
<feature type="region of interest" description="Disordered" evidence="2">
    <location>
        <begin position="1"/>
        <end position="52"/>
    </location>
</feature>
<sequence>MADDAAEKATALDAPFETLGEGSGDELSEKKSGKSNTSKADTSGDKPNDDEAYDADLTAFFDELSAKSRRACREIGQAVIERRSKVDAFIKDSQKALQEAEATFAKRAEARNELETKLRRIADDEDGFYKWAEETVDMYEAMLAENKNTALKNEGSTTGAERQTSAASLSTFEQRMDGPPTKAERQSNAQTSYGMGNAVEKLVAEVSALKAEVAALKQEMRGMRRGLAKAAEADALGLHEEHMGYLPLRIQSLPRVLRIGGSIRTTRSSSGPNEHSQMAFHRFCWLSFRSS</sequence>
<gene>
    <name evidence="3" type="ORF">M011DRAFT_462511</name>
</gene>